<feature type="binding site" evidence="8">
    <location>
        <begin position="40"/>
        <end position="42"/>
    </location>
    <ligand>
        <name>substrate</name>
    </ligand>
</feature>
<name>A0A438E8H0_VITVI</name>
<dbReference type="GO" id="GO:0042803">
    <property type="term" value="F:protein homodimerization activity"/>
    <property type="evidence" value="ECO:0007669"/>
    <property type="project" value="UniProtKB-ARBA"/>
</dbReference>
<dbReference type="InterPro" id="IPR050202">
    <property type="entry name" value="Cyt/Deoxycyt_deaminase"/>
</dbReference>
<dbReference type="GO" id="GO:0008270">
    <property type="term" value="F:zinc ion binding"/>
    <property type="evidence" value="ECO:0007669"/>
    <property type="project" value="InterPro"/>
</dbReference>
<keyword evidence="5" id="KW-0378">Hydrolase</keyword>
<feature type="binding site" evidence="9">
    <location>
        <position position="80"/>
    </location>
    <ligand>
        <name>Zn(2+)</name>
        <dbReference type="ChEBI" id="CHEBI:29105"/>
        <note>catalytic</note>
    </ligand>
</feature>
<dbReference type="InterPro" id="IPR002125">
    <property type="entry name" value="CMP_dCMP_dom"/>
</dbReference>
<protein>
    <recommendedName>
        <fullName evidence="3">cytidine deaminase</fullName>
        <ecNumber evidence="3">3.5.4.5</ecNumber>
    </recommendedName>
</protein>
<dbReference type="EMBL" id="QGNW01001366">
    <property type="protein sequence ID" value="RVW43910.1"/>
    <property type="molecule type" value="Genomic_DNA"/>
</dbReference>
<evidence type="ECO:0000256" key="1">
    <source>
        <dbReference type="ARBA" id="ARBA00006576"/>
    </source>
</evidence>
<dbReference type="Pfam" id="PF00383">
    <property type="entry name" value="dCMP_cyt_deam_1"/>
    <property type="match status" value="1"/>
</dbReference>
<evidence type="ECO:0000256" key="9">
    <source>
        <dbReference type="PIRSR" id="PIRSR006334-3"/>
    </source>
</evidence>
<dbReference type="PANTHER" id="PTHR11644:SF2">
    <property type="entry name" value="CYTIDINE DEAMINASE"/>
    <property type="match status" value="1"/>
</dbReference>
<dbReference type="CDD" id="cd01283">
    <property type="entry name" value="cytidine_deaminase"/>
    <property type="match status" value="2"/>
</dbReference>
<dbReference type="PIRSF" id="PIRSF006334">
    <property type="entry name" value="Cdd_plus_pseudo"/>
    <property type="match status" value="1"/>
</dbReference>
<evidence type="ECO:0000256" key="7">
    <source>
        <dbReference type="PIRSR" id="PIRSR006334-1"/>
    </source>
</evidence>
<feature type="domain" description="CMP/dCMP-type deaminase" evidence="10">
    <location>
        <begin position="130"/>
        <end position="246"/>
    </location>
</feature>
<dbReference type="EC" id="3.5.4.5" evidence="3"/>
<dbReference type="Proteomes" id="UP000288805">
    <property type="component" value="Unassembled WGS sequence"/>
</dbReference>
<dbReference type="AlphaFoldDB" id="A0A438E8H0"/>
<evidence type="ECO:0000256" key="3">
    <source>
        <dbReference type="ARBA" id="ARBA00012783"/>
    </source>
</evidence>
<evidence type="ECO:0000256" key="6">
    <source>
        <dbReference type="ARBA" id="ARBA00022833"/>
    </source>
</evidence>
<evidence type="ECO:0000256" key="2">
    <source>
        <dbReference type="ARBA" id="ARBA00011738"/>
    </source>
</evidence>
<dbReference type="InterPro" id="IPR013171">
    <property type="entry name" value="Cyd/dCyd_deaminase_Zn-bd"/>
</dbReference>
<evidence type="ECO:0000313" key="12">
    <source>
        <dbReference type="Proteomes" id="UP000288805"/>
    </source>
</evidence>
<feature type="binding site" evidence="9">
    <location>
        <position position="83"/>
    </location>
    <ligand>
        <name>Zn(2+)</name>
        <dbReference type="ChEBI" id="CHEBI:29105"/>
        <note>catalytic</note>
    </ligand>
</feature>
<comment type="subunit">
    <text evidence="2">Homodimer.</text>
</comment>
<comment type="cofactor">
    <cofactor evidence="9">
        <name>Zn(2+)</name>
        <dbReference type="ChEBI" id="CHEBI:29105"/>
    </cofactor>
    <text evidence="9">Binds 1 zinc ion.</text>
</comment>
<sequence>MQLLPSLVNSAQKLARPPISKYHVGAVGLGSSGRIFLGVNLEFPGLPLNHSVHAEQFLITNLSLKAETHLRCLAVSAAPCGHCRQFFQEIRDAPDIKVLITSSSDQEFRPLSEFLPNSWSTQAAMGFAACDQDSLKYEALEAANKSHAPYSGCPSGVALIDSEGRVYRGSYMESAAYNPSLGPVQAALVAYIAGGGDGYEEIVGAVLVEKEEAQVKQEQTARLLLNLISPKCEFRVFYCSSASKKP</sequence>
<keyword evidence="6 9" id="KW-0862">Zinc</keyword>
<keyword evidence="4 9" id="KW-0479">Metal-binding</keyword>
<gene>
    <name evidence="11" type="primary">CDA1_1</name>
    <name evidence="11" type="ORF">CK203_072402</name>
</gene>
<dbReference type="NCBIfam" id="NF006537">
    <property type="entry name" value="PRK09027.1"/>
    <property type="match status" value="1"/>
</dbReference>
<evidence type="ECO:0000259" key="10">
    <source>
        <dbReference type="PROSITE" id="PS51747"/>
    </source>
</evidence>
<feature type="binding site" evidence="9">
    <location>
        <position position="53"/>
    </location>
    <ligand>
        <name>Zn(2+)</name>
        <dbReference type="ChEBI" id="CHEBI:29105"/>
        <note>catalytic</note>
    </ligand>
</feature>
<dbReference type="GO" id="GO:0046135">
    <property type="term" value="P:pyrimidine nucleoside catabolic process"/>
    <property type="evidence" value="ECO:0007669"/>
    <property type="project" value="UniProtKB-ARBA"/>
</dbReference>
<proteinExistence type="inferred from homology"/>
<dbReference type="PANTHER" id="PTHR11644">
    <property type="entry name" value="CYTIDINE DEAMINASE"/>
    <property type="match status" value="1"/>
</dbReference>
<evidence type="ECO:0000313" key="11">
    <source>
        <dbReference type="EMBL" id="RVW43910.1"/>
    </source>
</evidence>
<dbReference type="FunFam" id="3.40.140.10:FF:000041">
    <property type="entry name" value="Cytidine deaminase"/>
    <property type="match status" value="1"/>
</dbReference>
<dbReference type="GO" id="GO:0005829">
    <property type="term" value="C:cytosol"/>
    <property type="evidence" value="ECO:0007669"/>
    <property type="project" value="UniProtKB-ARBA"/>
</dbReference>
<comment type="caution">
    <text evidence="11">The sequence shown here is derived from an EMBL/GenBank/DDBJ whole genome shotgun (WGS) entry which is preliminary data.</text>
</comment>
<feature type="active site" description="Proton donor" evidence="7">
    <location>
        <position position="55"/>
    </location>
</feature>
<dbReference type="FunFam" id="3.40.140.10:FF:000006">
    <property type="entry name" value="Cytidine deaminase"/>
    <property type="match status" value="1"/>
</dbReference>
<dbReference type="InterPro" id="IPR016193">
    <property type="entry name" value="Cytidine_deaminase-like"/>
</dbReference>
<evidence type="ECO:0000256" key="4">
    <source>
        <dbReference type="ARBA" id="ARBA00022723"/>
    </source>
</evidence>
<evidence type="ECO:0000256" key="5">
    <source>
        <dbReference type="ARBA" id="ARBA00022801"/>
    </source>
</evidence>
<accession>A0A438E8H0</accession>
<dbReference type="Pfam" id="PF08211">
    <property type="entry name" value="dCMP_cyt_deam_2"/>
    <property type="match status" value="1"/>
</dbReference>
<comment type="similarity">
    <text evidence="1">Belongs to the cytidine and deoxycytidylate deaminase family.</text>
</comment>
<feature type="domain" description="CMP/dCMP-type deaminase" evidence="10">
    <location>
        <begin position="1"/>
        <end position="122"/>
    </location>
</feature>
<organism evidence="11 12">
    <name type="scientific">Vitis vinifera</name>
    <name type="common">Grape</name>
    <dbReference type="NCBI Taxonomy" id="29760"/>
    <lineage>
        <taxon>Eukaryota</taxon>
        <taxon>Viridiplantae</taxon>
        <taxon>Streptophyta</taxon>
        <taxon>Embryophyta</taxon>
        <taxon>Tracheophyta</taxon>
        <taxon>Spermatophyta</taxon>
        <taxon>Magnoliopsida</taxon>
        <taxon>eudicotyledons</taxon>
        <taxon>Gunneridae</taxon>
        <taxon>Pentapetalae</taxon>
        <taxon>rosids</taxon>
        <taxon>Vitales</taxon>
        <taxon>Vitaceae</taxon>
        <taxon>Viteae</taxon>
        <taxon>Vitis</taxon>
    </lineage>
</organism>
<dbReference type="GO" id="GO:0004126">
    <property type="term" value="F:cytidine deaminase activity"/>
    <property type="evidence" value="ECO:0007669"/>
    <property type="project" value="UniProtKB-EC"/>
</dbReference>
<evidence type="ECO:0000256" key="8">
    <source>
        <dbReference type="PIRSR" id="PIRSR006334-2"/>
    </source>
</evidence>
<dbReference type="PROSITE" id="PS51747">
    <property type="entry name" value="CYT_DCMP_DEAMINASES_2"/>
    <property type="match status" value="2"/>
</dbReference>
<reference evidence="11 12" key="1">
    <citation type="journal article" date="2018" name="PLoS Genet.">
        <title>Population sequencing reveals clonal diversity and ancestral inbreeding in the grapevine cultivar Chardonnay.</title>
        <authorList>
            <person name="Roach M.J."/>
            <person name="Johnson D.L."/>
            <person name="Bohlmann J."/>
            <person name="van Vuuren H.J."/>
            <person name="Jones S.J."/>
            <person name="Pretorius I.S."/>
            <person name="Schmidt S.A."/>
            <person name="Borneman A.R."/>
        </authorList>
    </citation>
    <scope>NUCLEOTIDE SEQUENCE [LARGE SCALE GENOMIC DNA]</scope>
    <source>
        <strain evidence="12">cv. Chardonnay</strain>
        <tissue evidence="11">Leaf</tissue>
    </source>
</reference>
<dbReference type="SUPFAM" id="SSF53927">
    <property type="entry name" value="Cytidine deaminase-like"/>
    <property type="match status" value="2"/>
</dbReference>
<dbReference type="Gene3D" id="3.40.140.10">
    <property type="entry name" value="Cytidine Deaminase, domain 2"/>
    <property type="match status" value="2"/>
</dbReference>